<keyword evidence="1" id="KW-0805">Transcription regulation</keyword>
<dbReference type="SUPFAM" id="SSF64288">
    <property type="entry name" value="Chorismate lyase-like"/>
    <property type="match status" value="1"/>
</dbReference>
<dbReference type="InterPro" id="IPR011663">
    <property type="entry name" value="UTRA"/>
</dbReference>
<gene>
    <name evidence="6" type="ORF">BOX37_15155</name>
</gene>
<dbReference type="Gene3D" id="3.40.1410.10">
    <property type="entry name" value="Chorismate lyase-like"/>
    <property type="match status" value="1"/>
</dbReference>
<dbReference type="Pfam" id="PF07702">
    <property type="entry name" value="UTRA"/>
    <property type="match status" value="1"/>
</dbReference>
<dbReference type="InterPro" id="IPR036390">
    <property type="entry name" value="WH_DNA-bd_sf"/>
</dbReference>
<dbReference type="InterPro" id="IPR000524">
    <property type="entry name" value="Tscrpt_reg_HTH_GntR"/>
</dbReference>
<dbReference type="Gene3D" id="1.10.10.10">
    <property type="entry name" value="Winged helix-like DNA-binding domain superfamily/Winged helix DNA-binding domain"/>
    <property type="match status" value="1"/>
</dbReference>
<evidence type="ECO:0000313" key="7">
    <source>
        <dbReference type="Proteomes" id="UP000183810"/>
    </source>
</evidence>
<protein>
    <recommendedName>
        <fullName evidence="5">HTH gntR-type domain-containing protein</fullName>
    </recommendedName>
</protein>
<dbReference type="GO" id="GO:0003677">
    <property type="term" value="F:DNA binding"/>
    <property type="evidence" value="ECO:0007669"/>
    <property type="project" value="UniProtKB-KW"/>
</dbReference>
<dbReference type="PANTHER" id="PTHR44846:SF17">
    <property type="entry name" value="GNTR-FAMILY TRANSCRIPTIONAL REGULATOR"/>
    <property type="match status" value="1"/>
</dbReference>
<dbReference type="SUPFAM" id="SSF46785">
    <property type="entry name" value="Winged helix' DNA-binding domain"/>
    <property type="match status" value="1"/>
</dbReference>
<dbReference type="GO" id="GO:0003700">
    <property type="term" value="F:DNA-binding transcription factor activity"/>
    <property type="evidence" value="ECO:0007669"/>
    <property type="project" value="InterPro"/>
</dbReference>
<dbReference type="OrthoDB" id="3194402at2"/>
<dbReference type="SMART" id="SM00866">
    <property type="entry name" value="UTRA"/>
    <property type="match status" value="1"/>
</dbReference>
<dbReference type="Proteomes" id="UP000183810">
    <property type="component" value="Chromosome"/>
</dbReference>
<organism evidence="6 7">
    <name type="scientific">Nocardia mangyaensis</name>
    <dbReference type="NCBI Taxonomy" id="2213200"/>
    <lineage>
        <taxon>Bacteria</taxon>
        <taxon>Bacillati</taxon>
        <taxon>Actinomycetota</taxon>
        <taxon>Actinomycetes</taxon>
        <taxon>Mycobacteriales</taxon>
        <taxon>Nocardiaceae</taxon>
        <taxon>Nocardia</taxon>
    </lineage>
</organism>
<dbReference type="RefSeq" id="WP_071928251.1">
    <property type="nucleotide sequence ID" value="NZ_CP018082.1"/>
</dbReference>
<evidence type="ECO:0000313" key="6">
    <source>
        <dbReference type="EMBL" id="APE35066.1"/>
    </source>
</evidence>
<evidence type="ECO:0000256" key="4">
    <source>
        <dbReference type="SAM" id="MobiDB-lite"/>
    </source>
</evidence>
<dbReference type="InterPro" id="IPR036388">
    <property type="entry name" value="WH-like_DNA-bd_sf"/>
</dbReference>
<dbReference type="InterPro" id="IPR028978">
    <property type="entry name" value="Chorismate_lyase_/UTRA_dom_sf"/>
</dbReference>
<keyword evidence="7" id="KW-1185">Reference proteome</keyword>
<evidence type="ECO:0000256" key="3">
    <source>
        <dbReference type="ARBA" id="ARBA00023163"/>
    </source>
</evidence>
<dbReference type="CDD" id="cd07377">
    <property type="entry name" value="WHTH_GntR"/>
    <property type="match status" value="1"/>
</dbReference>
<dbReference type="EMBL" id="CP018082">
    <property type="protein sequence ID" value="APE35066.1"/>
    <property type="molecule type" value="Genomic_DNA"/>
</dbReference>
<reference evidence="6" key="1">
    <citation type="submission" date="2016-11" db="EMBL/GenBank/DDBJ databases">
        <authorList>
            <person name="Jaros S."/>
            <person name="Januszkiewicz K."/>
            <person name="Wedrychowicz H."/>
        </authorList>
    </citation>
    <scope>NUCLEOTIDE SEQUENCE [LARGE SCALE GENOMIC DNA]</scope>
    <source>
        <strain evidence="6">Y48</strain>
    </source>
</reference>
<dbReference type="Pfam" id="PF00392">
    <property type="entry name" value="GntR"/>
    <property type="match status" value="1"/>
</dbReference>
<dbReference type="GO" id="GO:0045892">
    <property type="term" value="P:negative regulation of DNA-templated transcription"/>
    <property type="evidence" value="ECO:0007669"/>
    <property type="project" value="TreeGrafter"/>
</dbReference>
<dbReference type="AlphaFoldDB" id="A0A1J0VSS4"/>
<feature type="domain" description="HTH gntR-type" evidence="5">
    <location>
        <begin position="22"/>
        <end position="89"/>
    </location>
</feature>
<dbReference type="PANTHER" id="PTHR44846">
    <property type="entry name" value="MANNOSYL-D-GLYCERATE TRANSPORT/METABOLISM SYSTEM REPRESSOR MNGR-RELATED"/>
    <property type="match status" value="1"/>
</dbReference>
<dbReference type="KEGG" id="nsl:BOX37_15155"/>
<dbReference type="InterPro" id="IPR050679">
    <property type="entry name" value="Bact_HTH_transcr_reg"/>
</dbReference>
<keyword evidence="3" id="KW-0804">Transcription</keyword>
<dbReference type="PRINTS" id="PR00035">
    <property type="entry name" value="HTHGNTR"/>
</dbReference>
<proteinExistence type="predicted"/>
<evidence type="ECO:0000256" key="2">
    <source>
        <dbReference type="ARBA" id="ARBA00023125"/>
    </source>
</evidence>
<accession>A0A1J0VSS4</accession>
<name>A0A1J0VSS4_9NOCA</name>
<evidence type="ECO:0000256" key="1">
    <source>
        <dbReference type="ARBA" id="ARBA00023015"/>
    </source>
</evidence>
<sequence>MTATPFSTARPRPPDPGQSRRSAPARRIRDVLRARIRSGVYGDRPLPAEAQLAADFTTSRNIVRDALALLRDEGLIDRVPGAGTFVVAEKAVQGLDRLRGLAETFETRSDRVVNRVLLAEVVPATPLVAERLELESGDPVVALERVRYLDGTPLSLDASYLSADVGIPLLDKDLDGCDVFGLLEAELGLPLGSAAVAIEAVAADPTVAGLLQVRAGSPLLFLERLTYTDSGRPVDLEYIRYRGDRFSLSGRLDRIPVTPRRTGNRDHNERG</sequence>
<feature type="region of interest" description="Disordered" evidence="4">
    <location>
        <begin position="1"/>
        <end position="26"/>
    </location>
</feature>
<evidence type="ECO:0000259" key="5">
    <source>
        <dbReference type="PROSITE" id="PS50949"/>
    </source>
</evidence>
<dbReference type="PROSITE" id="PS50949">
    <property type="entry name" value="HTH_GNTR"/>
    <property type="match status" value="1"/>
</dbReference>
<dbReference type="SMART" id="SM00345">
    <property type="entry name" value="HTH_GNTR"/>
    <property type="match status" value="1"/>
</dbReference>
<keyword evidence="2" id="KW-0238">DNA-binding</keyword>